<dbReference type="InterPro" id="IPR004316">
    <property type="entry name" value="SWEET_rpt"/>
</dbReference>
<dbReference type="Pfam" id="PF03083">
    <property type="entry name" value="MtN3_slv"/>
    <property type="match status" value="2"/>
</dbReference>
<feature type="transmembrane region" description="Helical" evidence="10">
    <location>
        <begin position="26"/>
        <end position="44"/>
    </location>
</feature>
<dbReference type="PaxDb" id="35128-Thaps38054"/>
<dbReference type="GO" id="GO:0008643">
    <property type="term" value="P:carbohydrate transport"/>
    <property type="evidence" value="ECO:0000318"/>
    <property type="project" value="GO_Central"/>
</dbReference>
<dbReference type="InterPro" id="IPR047664">
    <property type="entry name" value="SWEET"/>
</dbReference>
<evidence type="ECO:0000256" key="4">
    <source>
        <dbReference type="ARBA" id="ARBA00022475"/>
    </source>
</evidence>
<dbReference type="AlphaFoldDB" id="B5YLN6"/>
<feature type="non-terminal residue" evidence="11">
    <location>
        <position position="191"/>
    </location>
</feature>
<gene>
    <name evidence="11" type="ORF">THAPS_38054</name>
</gene>
<dbReference type="GO" id="GO:0005886">
    <property type="term" value="C:plasma membrane"/>
    <property type="evidence" value="ECO:0007669"/>
    <property type="project" value="UniProtKB-SubCell"/>
</dbReference>
<dbReference type="Gene3D" id="1.20.1280.290">
    <property type="match status" value="2"/>
</dbReference>
<keyword evidence="4" id="KW-1003">Cell membrane</keyword>
<protein>
    <submittedName>
        <fullName evidence="11">Uncharacterized protein</fullName>
    </submittedName>
</protein>
<keyword evidence="9 10" id="KW-0472">Membrane</keyword>
<feature type="transmembrane region" description="Helical" evidence="10">
    <location>
        <begin position="173"/>
        <end position="190"/>
    </location>
</feature>
<proteinExistence type="inferred from homology"/>
<comment type="subcellular location">
    <subcellularLocation>
        <location evidence="1">Cell membrane</location>
        <topology evidence="1">Multi-pass membrane protein</topology>
    </subcellularLocation>
</comment>
<evidence type="ECO:0000256" key="8">
    <source>
        <dbReference type="ARBA" id="ARBA00022989"/>
    </source>
</evidence>
<evidence type="ECO:0000256" key="6">
    <source>
        <dbReference type="ARBA" id="ARBA00022692"/>
    </source>
</evidence>
<evidence type="ECO:0000313" key="11">
    <source>
        <dbReference type="EMBL" id="ACI64111.1"/>
    </source>
</evidence>
<dbReference type="Proteomes" id="UP000001449">
    <property type="component" value="Chromosome 18"/>
</dbReference>
<evidence type="ECO:0000313" key="12">
    <source>
        <dbReference type="Proteomes" id="UP000001449"/>
    </source>
</evidence>
<dbReference type="GO" id="GO:0016020">
    <property type="term" value="C:membrane"/>
    <property type="evidence" value="ECO:0000318"/>
    <property type="project" value="GO_Central"/>
</dbReference>
<evidence type="ECO:0000256" key="1">
    <source>
        <dbReference type="ARBA" id="ARBA00004651"/>
    </source>
</evidence>
<keyword evidence="7" id="KW-0677">Repeat</keyword>
<dbReference type="PANTHER" id="PTHR10791:SF30">
    <property type="entry name" value="SUGAR TRANSPORTER SWEET1"/>
    <property type="match status" value="1"/>
</dbReference>
<feature type="non-terminal residue" evidence="11">
    <location>
        <position position="1"/>
    </location>
</feature>
<organism evidence="11 12">
    <name type="scientific">Thalassiosira pseudonana</name>
    <name type="common">Marine diatom</name>
    <name type="synonym">Cyclotella nana</name>
    <dbReference type="NCBI Taxonomy" id="35128"/>
    <lineage>
        <taxon>Eukaryota</taxon>
        <taxon>Sar</taxon>
        <taxon>Stramenopiles</taxon>
        <taxon>Ochrophyta</taxon>
        <taxon>Bacillariophyta</taxon>
        <taxon>Coscinodiscophyceae</taxon>
        <taxon>Thalassiosirophycidae</taxon>
        <taxon>Thalassiosirales</taxon>
        <taxon>Thalassiosiraceae</taxon>
        <taxon>Thalassiosira</taxon>
    </lineage>
</organism>
<dbReference type="OMA" id="AHTHERS"/>
<dbReference type="HOGENOM" id="CLU_048643_3_3_1"/>
<keyword evidence="3" id="KW-0813">Transport</keyword>
<dbReference type="KEGG" id="tps:THAPS_38054"/>
<comment type="similarity">
    <text evidence="2">Belongs to the SWEET sugar transporter family.</text>
</comment>
<evidence type="ECO:0000256" key="5">
    <source>
        <dbReference type="ARBA" id="ARBA00022597"/>
    </source>
</evidence>
<dbReference type="RefSeq" id="XP_002295394.1">
    <property type="nucleotide sequence ID" value="XM_002295358.1"/>
</dbReference>
<reference evidence="11 12" key="1">
    <citation type="journal article" date="2004" name="Science">
        <title>The genome of the diatom Thalassiosira pseudonana: ecology, evolution, and metabolism.</title>
        <authorList>
            <person name="Armbrust E.V."/>
            <person name="Berges J.A."/>
            <person name="Bowler C."/>
            <person name="Green B.R."/>
            <person name="Martinez D."/>
            <person name="Putnam N.H."/>
            <person name="Zhou S."/>
            <person name="Allen A.E."/>
            <person name="Apt K.E."/>
            <person name="Bechner M."/>
            <person name="Brzezinski M.A."/>
            <person name="Chaal B.K."/>
            <person name="Chiovitti A."/>
            <person name="Davis A.K."/>
            <person name="Demarest M.S."/>
            <person name="Detter J.C."/>
            <person name="Glavina T."/>
            <person name="Goodstein D."/>
            <person name="Hadi M.Z."/>
            <person name="Hellsten U."/>
            <person name="Hildebrand M."/>
            <person name="Jenkins B.D."/>
            <person name="Jurka J."/>
            <person name="Kapitonov V.V."/>
            <person name="Kroger N."/>
            <person name="Lau W.W."/>
            <person name="Lane T.W."/>
            <person name="Larimer F.W."/>
            <person name="Lippmeier J.C."/>
            <person name="Lucas S."/>
            <person name="Medina M."/>
            <person name="Montsant A."/>
            <person name="Obornik M."/>
            <person name="Parker M.S."/>
            <person name="Palenik B."/>
            <person name="Pazour G.J."/>
            <person name="Richardson P.M."/>
            <person name="Rynearson T.A."/>
            <person name="Saito M.A."/>
            <person name="Schwartz D.C."/>
            <person name="Thamatrakoln K."/>
            <person name="Valentin K."/>
            <person name="Vardi A."/>
            <person name="Wilkerson F.P."/>
            <person name="Rokhsar D.S."/>
        </authorList>
    </citation>
    <scope>NUCLEOTIDE SEQUENCE [LARGE SCALE GENOMIC DNA]</scope>
    <source>
        <strain evidence="11 12">CCMP1335</strain>
    </source>
</reference>
<name>B5YLN6_THAPS</name>
<keyword evidence="5" id="KW-0762">Sugar transport</keyword>
<keyword evidence="12" id="KW-1185">Reference proteome</keyword>
<sequence>GVLCSLAPLPTFVQISRDKSVGKLPLLPYSSMIVNGFVWTVYGILQQLPSLWSSNSLGMILGMYYFIQFKRYGPPGMNNLPGTISQHQFTIISILLANTFILTNFSKETAARVIGKEGILVFFILFASPLAAIKTVISTKSTATIPLHFTIASAINCSLWSVVGLFKMKDANVYIPSTLGLCCALVQLFLK</sequence>
<dbReference type="InParanoid" id="B5YLN6"/>
<feature type="transmembrane region" description="Helical" evidence="10">
    <location>
        <begin position="87"/>
        <end position="106"/>
    </location>
</feature>
<evidence type="ECO:0000256" key="2">
    <source>
        <dbReference type="ARBA" id="ARBA00007809"/>
    </source>
</evidence>
<dbReference type="EMBL" id="CP001159">
    <property type="protein sequence ID" value="ACI64111.1"/>
    <property type="molecule type" value="Genomic_DNA"/>
</dbReference>
<feature type="transmembrane region" description="Helical" evidence="10">
    <location>
        <begin position="118"/>
        <end position="137"/>
    </location>
</feature>
<feature type="transmembrane region" description="Helical" evidence="10">
    <location>
        <begin position="143"/>
        <end position="166"/>
    </location>
</feature>
<dbReference type="GO" id="GO:0051119">
    <property type="term" value="F:sugar transmembrane transporter activity"/>
    <property type="evidence" value="ECO:0000318"/>
    <property type="project" value="GO_Central"/>
</dbReference>
<dbReference type="PANTHER" id="PTHR10791">
    <property type="entry name" value="RAG1-ACTIVATING PROTEIN 1"/>
    <property type="match status" value="1"/>
</dbReference>
<evidence type="ECO:0000256" key="10">
    <source>
        <dbReference type="SAM" id="Phobius"/>
    </source>
</evidence>
<keyword evidence="8 10" id="KW-1133">Transmembrane helix</keyword>
<feature type="transmembrane region" description="Helical" evidence="10">
    <location>
        <begin position="51"/>
        <end position="67"/>
    </location>
</feature>
<accession>B5YLN6</accession>
<evidence type="ECO:0000256" key="7">
    <source>
        <dbReference type="ARBA" id="ARBA00022737"/>
    </source>
</evidence>
<dbReference type="GeneID" id="7444248"/>
<dbReference type="eggNOG" id="KOG1623">
    <property type="taxonomic scope" value="Eukaryota"/>
</dbReference>
<evidence type="ECO:0000256" key="3">
    <source>
        <dbReference type="ARBA" id="ARBA00022448"/>
    </source>
</evidence>
<keyword evidence="6 10" id="KW-0812">Transmembrane</keyword>
<reference evidence="11 12" key="2">
    <citation type="journal article" date="2008" name="Nature">
        <title>The Phaeodactylum genome reveals the evolutionary history of diatom genomes.</title>
        <authorList>
            <person name="Bowler C."/>
            <person name="Allen A.E."/>
            <person name="Badger J.H."/>
            <person name="Grimwood J."/>
            <person name="Jabbari K."/>
            <person name="Kuo A."/>
            <person name="Maheswari U."/>
            <person name="Martens C."/>
            <person name="Maumus F."/>
            <person name="Otillar R.P."/>
            <person name="Rayko E."/>
            <person name="Salamov A."/>
            <person name="Vandepoele K."/>
            <person name="Beszteri B."/>
            <person name="Gruber A."/>
            <person name="Heijde M."/>
            <person name="Katinka M."/>
            <person name="Mock T."/>
            <person name="Valentin K."/>
            <person name="Verret F."/>
            <person name="Berges J.A."/>
            <person name="Brownlee C."/>
            <person name="Cadoret J.P."/>
            <person name="Chiovitti A."/>
            <person name="Choi C.J."/>
            <person name="Coesel S."/>
            <person name="De Martino A."/>
            <person name="Detter J.C."/>
            <person name="Durkin C."/>
            <person name="Falciatore A."/>
            <person name="Fournet J."/>
            <person name="Haruta M."/>
            <person name="Huysman M.J."/>
            <person name="Jenkins B.D."/>
            <person name="Jiroutova K."/>
            <person name="Jorgensen R.E."/>
            <person name="Joubert Y."/>
            <person name="Kaplan A."/>
            <person name="Kroger N."/>
            <person name="Kroth P.G."/>
            <person name="La Roche J."/>
            <person name="Lindquist E."/>
            <person name="Lommer M."/>
            <person name="Martin-Jezequel V."/>
            <person name="Lopez P.J."/>
            <person name="Lucas S."/>
            <person name="Mangogna M."/>
            <person name="McGinnis K."/>
            <person name="Medlin L.K."/>
            <person name="Montsant A."/>
            <person name="Oudot-Le Secq M.P."/>
            <person name="Napoli C."/>
            <person name="Obornik M."/>
            <person name="Parker M.S."/>
            <person name="Petit J.L."/>
            <person name="Porcel B.M."/>
            <person name="Poulsen N."/>
            <person name="Robison M."/>
            <person name="Rychlewski L."/>
            <person name="Rynearson T.A."/>
            <person name="Schmutz J."/>
            <person name="Shapiro H."/>
            <person name="Siaut M."/>
            <person name="Stanley M."/>
            <person name="Sussman M.R."/>
            <person name="Taylor A.R."/>
            <person name="Vardi A."/>
            <person name="von Dassow P."/>
            <person name="Vyverman W."/>
            <person name="Willis A."/>
            <person name="Wyrwicz L.S."/>
            <person name="Rokhsar D.S."/>
            <person name="Weissenbach J."/>
            <person name="Armbrust E.V."/>
            <person name="Green B.R."/>
            <person name="Van de Peer Y."/>
            <person name="Grigoriev I.V."/>
        </authorList>
    </citation>
    <scope>NUCLEOTIDE SEQUENCE [LARGE SCALE GENOMIC DNA]</scope>
    <source>
        <strain evidence="11 12">CCMP1335</strain>
    </source>
</reference>
<evidence type="ECO:0000256" key="9">
    <source>
        <dbReference type="ARBA" id="ARBA00023136"/>
    </source>
</evidence>